<evidence type="ECO:0000313" key="2">
    <source>
        <dbReference type="Proteomes" id="UP001362999"/>
    </source>
</evidence>
<evidence type="ECO:0000313" key="1">
    <source>
        <dbReference type="EMBL" id="KAK7001883.1"/>
    </source>
</evidence>
<protein>
    <submittedName>
        <fullName evidence="1">Uncharacterized protein</fullName>
    </submittedName>
</protein>
<dbReference type="Proteomes" id="UP001362999">
    <property type="component" value="Unassembled WGS sequence"/>
</dbReference>
<reference evidence="1 2" key="1">
    <citation type="journal article" date="2024" name="J Genomics">
        <title>Draft genome sequencing and assembly of Favolaschia claudopus CIRM-BRFM 2984 isolated from oak limbs.</title>
        <authorList>
            <person name="Navarro D."/>
            <person name="Drula E."/>
            <person name="Chaduli D."/>
            <person name="Cazenave R."/>
            <person name="Ahrendt S."/>
            <person name="Wang J."/>
            <person name="Lipzen A."/>
            <person name="Daum C."/>
            <person name="Barry K."/>
            <person name="Grigoriev I.V."/>
            <person name="Favel A."/>
            <person name="Rosso M.N."/>
            <person name="Martin F."/>
        </authorList>
    </citation>
    <scope>NUCLEOTIDE SEQUENCE [LARGE SCALE GENOMIC DNA]</scope>
    <source>
        <strain evidence="1 2">CIRM-BRFM 2984</strain>
    </source>
</reference>
<dbReference type="AlphaFoldDB" id="A0AAW0A6Q7"/>
<keyword evidence="2" id="KW-1185">Reference proteome</keyword>
<organism evidence="1 2">
    <name type="scientific">Favolaschia claudopus</name>
    <dbReference type="NCBI Taxonomy" id="2862362"/>
    <lineage>
        <taxon>Eukaryota</taxon>
        <taxon>Fungi</taxon>
        <taxon>Dikarya</taxon>
        <taxon>Basidiomycota</taxon>
        <taxon>Agaricomycotina</taxon>
        <taxon>Agaricomycetes</taxon>
        <taxon>Agaricomycetidae</taxon>
        <taxon>Agaricales</taxon>
        <taxon>Marasmiineae</taxon>
        <taxon>Mycenaceae</taxon>
        <taxon>Favolaschia</taxon>
    </lineage>
</organism>
<proteinExistence type="predicted"/>
<comment type="caution">
    <text evidence="1">The sequence shown here is derived from an EMBL/GenBank/DDBJ whole genome shotgun (WGS) entry which is preliminary data.</text>
</comment>
<accession>A0AAW0A6Q7</accession>
<dbReference type="EMBL" id="JAWWNJ010000081">
    <property type="protein sequence ID" value="KAK7001883.1"/>
    <property type="molecule type" value="Genomic_DNA"/>
</dbReference>
<name>A0AAW0A6Q7_9AGAR</name>
<gene>
    <name evidence="1" type="ORF">R3P38DRAFT_1774427</name>
</gene>
<sequence length="158" mass="17993">MRSVRHPFRHVRDVPMGPNLIGMVRIQTIRSLAVPPPQSSVKPIRHDLCGLANQLSAHLESALKCLAEIFTDGNQETAFNLFEVAMDGFTFMDVHRWRGICMVRMGDIFIQRGEHRTAVEFWTKGRDLLARCLQGKEVAEVEQKLGMFRDHEPVVSPN</sequence>